<proteinExistence type="predicted"/>
<dbReference type="RefSeq" id="XP_014156995.1">
    <property type="nucleotide sequence ID" value="XM_014301520.1"/>
</dbReference>
<comment type="subcellular location">
    <subcellularLocation>
        <location evidence="1">Cell membrane</location>
    </subcellularLocation>
</comment>
<dbReference type="STRING" id="667725.A0A0L0G4F9"/>
<evidence type="ECO:0000313" key="12">
    <source>
        <dbReference type="Proteomes" id="UP000054560"/>
    </source>
</evidence>
<dbReference type="Pfam" id="PF00454">
    <property type="entry name" value="PI3_PI4_kinase"/>
    <property type="match status" value="1"/>
</dbReference>
<dbReference type="eggNOG" id="KOG2381">
    <property type="taxonomic scope" value="Eukaryota"/>
</dbReference>
<feature type="domain" description="PI3K/PI4K catalytic" evidence="10">
    <location>
        <begin position="2"/>
        <end position="437"/>
    </location>
</feature>
<dbReference type="GO" id="GO:0007032">
    <property type="term" value="P:endosome organization"/>
    <property type="evidence" value="ECO:0007669"/>
    <property type="project" value="TreeGrafter"/>
</dbReference>
<evidence type="ECO:0000259" key="10">
    <source>
        <dbReference type="PROSITE" id="PS50290"/>
    </source>
</evidence>
<dbReference type="GO" id="GO:0005524">
    <property type="term" value="F:ATP binding"/>
    <property type="evidence" value="ECO:0007669"/>
    <property type="project" value="UniProtKB-KW"/>
</dbReference>
<feature type="compositionally biased region" description="Polar residues" evidence="9">
    <location>
        <begin position="207"/>
        <end position="243"/>
    </location>
</feature>
<evidence type="ECO:0000256" key="7">
    <source>
        <dbReference type="ARBA" id="ARBA00022840"/>
    </source>
</evidence>
<dbReference type="GO" id="GO:0005886">
    <property type="term" value="C:plasma membrane"/>
    <property type="evidence" value="ECO:0007669"/>
    <property type="project" value="UniProtKB-SubCell"/>
</dbReference>
<reference evidence="11 12" key="1">
    <citation type="submission" date="2011-02" db="EMBL/GenBank/DDBJ databases">
        <title>The Genome Sequence of Sphaeroforma arctica JP610.</title>
        <authorList>
            <consortium name="The Broad Institute Genome Sequencing Platform"/>
            <person name="Russ C."/>
            <person name="Cuomo C."/>
            <person name="Young S.K."/>
            <person name="Zeng Q."/>
            <person name="Gargeya S."/>
            <person name="Alvarado L."/>
            <person name="Berlin A."/>
            <person name="Chapman S.B."/>
            <person name="Chen Z."/>
            <person name="Freedman E."/>
            <person name="Gellesch M."/>
            <person name="Goldberg J."/>
            <person name="Griggs A."/>
            <person name="Gujja S."/>
            <person name="Heilman E."/>
            <person name="Heiman D."/>
            <person name="Howarth C."/>
            <person name="Mehta T."/>
            <person name="Neiman D."/>
            <person name="Pearson M."/>
            <person name="Roberts A."/>
            <person name="Saif S."/>
            <person name="Shea T."/>
            <person name="Shenoy N."/>
            <person name="Sisk P."/>
            <person name="Stolte C."/>
            <person name="Sykes S."/>
            <person name="White J."/>
            <person name="Yandava C."/>
            <person name="Burger G."/>
            <person name="Gray M.W."/>
            <person name="Holland P.W.H."/>
            <person name="King N."/>
            <person name="Lang F.B.F."/>
            <person name="Roger A.J."/>
            <person name="Ruiz-Trillo I."/>
            <person name="Haas B."/>
            <person name="Nusbaum C."/>
            <person name="Birren B."/>
        </authorList>
    </citation>
    <scope>NUCLEOTIDE SEQUENCE [LARGE SCALE GENOMIC DNA]</scope>
    <source>
        <strain evidence="11 12">JP610</strain>
    </source>
</reference>
<organism evidence="11 12">
    <name type="scientific">Sphaeroforma arctica JP610</name>
    <dbReference type="NCBI Taxonomy" id="667725"/>
    <lineage>
        <taxon>Eukaryota</taxon>
        <taxon>Ichthyosporea</taxon>
        <taxon>Ichthyophonida</taxon>
        <taxon>Sphaeroforma</taxon>
    </lineage>
</organism>
<keyword evidence="3" id="KW-1003">Cell membrane</keyword>
<evidence type="ECO:0000256" key="3">
    <source>
        <dbReference type="ARBA" id="ARBA00022475"/>
    </source>
</evidence>
<dbReference type="AlphaFoldDB" id="A0A0L0G4F9"/>
<dbReference type="EMBL" id="KQ241864">
    <property type="protein sequence ID" value="KNC83094.1"/>
    <property type="molecule type" value="Genomic_DNA"/>
</dbReference>
<dbReference type="Proteomes" id="UP000054560">
    <property type="component" value="Unassembled WGS sequence"/>
</dbReference>
<dbReference type="GO" id="GO:0004430">
    <property type="term" value="F:1-phosphatidylinositol 4-kinase activity"/>
    <property type="evidence" value="ECO:0007669"/>
    <property type="project" value="UniProtKB-EC"/>
</dbReference>
<feature type="region of interest" description="Disordered" evidence="9">
    <location>
        <begin position="207"/>
        <end position="307"/>
    </location>
</feature>
<keyword evidence="7" id="KW-0067">ATP-binding</keyword>
<dbReference type="PANTHER" id="PTHR12865">
    <property type="entry name" value="PHOSPHATIDYLINOSITOL 4-KINASE TYPE-II"/>
    <property type="match status" value="1"/>
</dbReference>
<dbReference type="EC" id="2.7.1.67" evidence="2"/>
<evidence type="ECO:0000256" key="8">
    <source>
        <dbReference type="ARBA" id="ARBA00023136"/>
    </source>
</evidence>
<evidence type="ECO:0000256" key="4">
    <source>
        <dbReference type="ARBA" id="ARBA00022679"/>
    </source>
</evidence>
<keyword evidence="12" id="KW-1185">Reference proteome</keyword>
<gene>
    <name evidence="11" type="ORF">SARC_04632</name>
</gene>
<keyword evidence="4" id="KW-0808">Transferase</keyword>
<feature type="compositionally biased region" description="Polar residues" evidence="9">
    <location>
        <begin position="269"/>
        <end position="286"/>
    </location>
</feature>
<dbReference type="InterPro" id="IPR000403">
    <property type="entry name" value="PI3/4_kinase_cat_dom"/>
</dbReference>
<evidence type="ECO:0000256" key="1">
    <source>
        <dbReference type="ARBA" id="ARBA00004236"/>
    </source>
</evidence>
<accession>A0A0L0G4F9</accession>
<feature type="compositionally biased region" description="Polar residues" evidence="9">
    <location>
        <begin position="293"/>
        <end position="304"/>
    </location>
</feature>
<keyword evidence="8" id="KW-0472">Membrane</keyword>
<name>A0A0L0G4F9_9EUKA</name>
<dbReference type="EMBL" id="KQ241864">
    <property type="protein sequence ID" value="KNC83093.1"/>
    <property type="molecule type" value="Genomic_DNA"/>
</dbReference>
<dbReference type="PROSITE" id="PS50290">
    <property type="entry name" value="PI3_4_KINASE_3"/>
    <property type="match status" value="1"/>
</dbReference>
<sequence>MGIHPTLIRQGSSGSYFVRNPEAKITGVFKPKDEEPYGHLNPKWTKWLHKTICPCIFGRSCLVPNQGYLSEAGASLVDEKLGLRIVPTTKVVKLSSPVFNYPRTTRLYRLLKSDQSLPYKKGSLQLFVTGYEDAKKVFGRVNAPDYRDHEVKREFDMLFERMVVLDYITRNTDRNDDNWLIKTLNDSGSNAPESDLGVDLCTGISPVTTAPHTNTRTQASPKQMPNNANSSGSNLPSSTNTPRQLGRSSLSGSLNVNGPVAYHRRSPSAHETSISAPEPLGSSNLGQGIGGQSLYTGSSASNKGSGLELHDIQRSTELPECHRVKLAAIDNGLSFPFKHPDSWRTYPYHWIWLPQAKKRFSDEICNYLLPLLTDEVYVEELIEEMYQVFKQDSGFSKSHFKRQAAVMRGQILNLTKAMNERSTPIQLVKMTSCVIKKKGQSKFQQFRSRLPWFSNW</sequence>
<evidence type="ECO:0000256" key="5">
    <source>
        <dbReference type="ARBA" id="ARBA00022741"/>
    </source>
</evidence>
<dbReference type="GO" id="GO:0005802">
    <property type="term" value="C:trans-Golgi network"/>
    <property type="evidence" value="ECO:0007669"/>
    <property type="project" value="TreeGrafter"/>
</dbReference>
<keyword evidence="5" id="KW-0547">Nucleotide-binding</keyword>
<dbReference type="GO" id="GO:0007030">
    <property type="term" value="P:Golgi organization"/>
    <property type="evidence" value="ECO:0007669"/>
    <property type="project" value="TreeGrafter"/>
</dbReference>
<evidence type="ECO:0000256" key="6">
    <source>
        <dbReference type="ARBA" id="ARBA00022777"/>
    </source>
</evidence>
<dbReference type="GO" id="GO:0046854">
    <property type="term" value="P:phosphatidylinositol phosphate biosynthetic process"/>
    <property type="evidence" value="ECO:0007669"/>
    <property type="project" value="TreeGrafter"/>
</dbReference>
<dbReference type="RefSeq" id="XP_014156996.1">
    <property type="nucleotide sequence ID" value="XM_014301521.1"/>
</dbReference>
<keyword evidence="6" id="KW-0418">Kinase</keyword>
<evidence type="ECO:0000313" key="11">
    <source>
        <dbReference type="EMBL" id="KNC83093.1"/>
    </source>
</evidence>
<dbReference type="InterPro" id="IPR039756">
    <property type="entry name" value="Lsb6/PI4K2"/>
</dbReference>
<evidence type="ECO:0000256" key="2">
    <source>
        <dbReference type="ARBA" id="ARBA00012169"/>
    </source>
</evidence>
<dbReference type="OrthoDB" id="3349449at2759"/>
<dbReference type="GeneID" id="25905136"/>
<evidence type="ECO:0000256" key="9">
    <source>
        <dbReference type="SAM" id="MobiDB-lite"/>
    </source>
</evidence>
<dbReference type="PANTHER" id="PTHR12865:SF1">
    <property type="entry name" value="PHOSPHATIDYLINOSITOL 4-KINASE TYPE 2"/>
    <property type="match status" value="1"/>
</dbReference>
<protein>
    <recommendedName>
        <fullName evidence="2">1-phosphatidylinositol 4-kinase</fullName>
        <ecNumber evidence="2">2.7.1.67</ecNumber>
    </recommendedName>
</protein>
<feature type="compositionally biased region" description="Low complexity" evidence="9">
    <location>
        <begin position="245"/>
        <end position="254"/>
    </location>
</feature>
<dbReference type="GO" id="GO:0005765">
    <property type="term" value="C:lysosomal membrane"/>
    <property type="evidence" value="ECO:0007669"/>
    <property type="project" value="TreeGrafter"/>
</dbReference>
<dbReference type="GO" id="GO:0005768">
    <property type="term" value="C:endosome"/>
    <property type="evidence" value="ECO:0007669"/>
    <property type="project" value="TreeGrafter"/>
</dbReference>